<reference evidence="3" key="1">
    <citation type="submission" date="2023-10" db="EMBL/GenBank/DDBJ databases">
        <title>Genome assembly of Pristionchus species.</title>
        <authorList>
            <person name="Yoshida K."/>
            <person name="Sommer R.J."/>
        </authorList>
    </citation>
    <scope>NUCLEOTIDE SEQUENCE</scope>
    <source>
        <strain evidence="3">RS5133</strain>
    </source>
</reference>
<dbReference type="InterPro" id="IPR000608">
    <property type="entry name" value="UBC"/>
</dbReference>
<comment type="caution">
    <text evidence="3">The sequence shown here is derived from an EMBL/GenBank/DDBJ whole genome shotgun (WGS) entry which is preliminary data.</text>
</comment>
<sequence length="370" mass="41523">MACLRRLREDIAQLEQSFPKDHPRVQTVVASVDEITLRFVSDDGTKITCSANIQENYPRQPPIWFSESENAVVTAVLERLTESDEPTPILNQIHQLVSELCSFFNVTPPVELASIAPPDLMETDEGQGSELNSDDDEEEEQEGDEDDMDEVVEMGDDDASASGTQDEDGLSAEGKAMLEQLNRQTRQQHLDGKVKGSVSATDRLMKELREVYRSEHFKDNTFSIELDKDSLYEWWVKLHKVDPDSQLHGDMQTLLNEQKQDHLLFHFVFNDSFPFDPPFVRLVSPPVTNGFVLGGGAICMELLTKQGWTSAYSIESVIMQIAATLVKGKARVQFDSHKGVYSLAKAQQSFKSLVQIHAKSGWYTPPQADG</sequence>
<dbReference type="Pfam" id="PF00179">
    <property type="entry name" value="UQ_con"/>
    <property type="match status" value="1"/>
</dbReference>
<evidence type="ECO:0000256" key="1">
    <source>
        <dbReference type="SAM" id="MobiDB-lite"/>
    </source>
</evidence>
<gene>
    <name evidence="3" type="ORF">PFISCL1PPCAC_18439</name>
</gene>
<evidence type="ECO:0000259" key="2">
    <source>
        <dbReference type="PROSITE" id="PS50127"/>
    </source>
</evidence>
<feature type="region of interest" description="Disordered" evidence="1">
    <location>
        <begin position="114"/>
        <end position="148"/>
    </location>
</feature>
<dbReference type="CDD" id="cd23802">
    <property type="entry name" value="UBCc_UBE2Q"/>
    <property type="match status" value="1"/>
</dbReference>
<dbReference type="FunFam" id="3.10.110.10:FF:000131">
    <property type="entry name" value="Ubiquitin-conjugating enzyme E2 25"/>
    <property type="match status" value="1"/>
</dbReference>
<dbReference type="Gene3D" id="3.10.110.10">
    <property type="entry name" value="Ubiquitin Conjugating Enzyme"/>
    <property type="match status" value="1"/>
</dbReference>
<proteinExistence type="predicted"/>
<dbReference type="EMBL" id="BTSY01000005">
    <property type="protein sequence ID" value="GMT27142.1"/>
    <property type="molecule type" value="Genomic_DNA"/>
</dbReference>
<dbReference type="SMART" id="SM00212">
    <property type="entry name" value="UBCc"/>
    <property type="match status" value="1"/>
</dbReference>
<evidence type="ECO:0000313" key="4">
    <source>
        <dbReference type="Proteomes" id="UP001432322"/>
    </source>
</evidence>
<dbReference type="Proteomes" id="UP001432322">
    <property type="component" value="Unassembled WGS sequence"/>
</dbReference>
<protein>
    <recommendedName>
        <fullName evidence="2">UBC core domain-containing protein</fullName>
    </recommendedName>
</protein>
<dbReference type="InterPro" id="IPR016135">
    <property type="entry name" value="UBQ-conjugating_enzyme/RWD"/>
</dbReference>
<dbReference type="PROSITE" id="PS50127">
    <property type="entry name" value="UBC_2"/>
    <property type="match status" value="1"/>
</dbReference>
<name>A0AAV5W5N2_9BILA</name>
<dbReference type="SUPFAM" id="SSF54495">
    <property type="entry name" value="UBC-like"/>
    <property type="match status" value="1"/>
</dbReference>
<feature type="domain" description="UBC core" evidence="2">
    <location>
        <begin position="199"/>
        <end position="363"/>
    </location>
</feature>
<dbReference type="AlphaFoldDB" id="A0AAV5W5N2"/>
<evidence type="ECO:0000313" key="3">
    <source>
        <dbReference type="EMBL" id="GMT27142.1"/>
    </source>
</evidence>
<keyword evidence="4" id="KW-1185">Reference proteome</keyword>
<feature type="compositionally biased region" description="Acidic residues" evidence="1">
    <location>
        <begin position="121"/>
        <end position="148"/>
    </location>
</feature>
<accession>A0AAV5W5N2</accession>
<organism evidence="3 4">
    <name type="scientific">Pristionchus fissidentatus</name>
    <dbReference type="NCBI Taxonomy" id="1538716"/>
    <lineage>
        <taxon>Eukaryota</taxon>
        <taxon>Metazoa</taxon>
        <taxon>Ecdysozoa</taxon>
        <taxon>Nematoda</taxon>
        <taxon>Chromadorea</taxon>
        <taxon>Rhabditida</taxon>
        <taxon>Rhabditina</taxon>
        <taxon>Diplogasteromorpha</taxon>
        <taxon>Diplogasteroidea</taxon>
        <taxon>Neodiplogasteridae</taxon>
        <taxon>Pristionchus</taxon>
    </lineage>
</organism>